<proteinExistence type="predicted"/>
<keyword evidence="1" id="KW-1133">Transmembrane helix</keyword>
<name>A0ABP1FAY2_9FLAO</name>
<comment type="caution">
    <text evidence="2">The sequence shown here is derived from an EMBL/GenBank/DDBJ whole genome shotgun (WGS) entry which is preliminary data.</text>
</comment>
<feature type="transmembrane region" description="Helical" evidence="1">
    <location>
        <begin position="12"/>
        <end position="30"/>
    </location>
</feature>
<dbReference type="EMBL" id="CAXJRC010000015">
    <property type="protein sequence ID" value="CAL2106508.1"/>
    <property type="molecule type" value="Genomic_DNA"/>
</dbReference>
<feature type="transmembrane region" description="Helical" evidence="1">
    <location>
        <begin position="67"/>
        <end position="88"/>
    </location>
</feature>
<feature type="transmembrane region" description="Helical" evidence="1">
    <location>
        <begin position="42"/>
        <end position="61"/>
    </location>
</feature>
<dbReference type="RefSeq" id="WP_348702755.1">
    <property type="nucleotide sequence ID" value="NZ_CAXIYA010000006.1"/>
</dbReference>
<keyword evidence="1" id="KW-0472">Membrane</keyword>
<dbReference type="Proteomes" id="UP001497602">
    <property type="component" value="Unassembled WGS sequence"/>
</dbReference>
<accession>A0ABP1FAY2</accession>
<evidence type="ECO:0000313" key="2">
    <source>
        <dbReference type="EMBL" id="CAL2106508.1"/>
    </source>
</evidence>
<keyword evidence="1" id="KW-0812">Transmembrane</keyword>
<organism evidence="2 3">
    <name type="scientific">Tenacibaculum vairaonense</name>
    <dbReference type="NCBI Taxonomy" id="3137860"/>
    <lineage>
        <taxon>Bacteria</taxon>
        <taxon>Pseudomonadati</taxon>
        <taxon>Bacteroidota</taxon>
        <taxon>Flavobacteriia</taxon>
        <taxon>Flavobacteriales</taxon>
        <taxon>Flavobacteriaceae</taxon>
        <taxon>Tenacibaculum</taxon>
    </lineage>
</organism>
<protein>
    <submittedName>
        <fullName evidence="2">Uncharacterized membrane protein</fullName>
    </submittedName>
</protein>
<gene>
    <name evidence="2" type="ORF">T190115A13A_230037</name>
</gene>
<keyword evidence="3" id="KW-1185">Reference proteome</keyword>
<reference evidence="2 3" key="1">
    <citation type="submission" date="2024-05" db="EMBL/GenBank/DDBJ databases">
        <authorList>
            <person name="Duchaud E."/>
        </authorList>
    </citation>
    <scope>NUCLEOTIDE SEQUENCE [LARGE SCALE GENOMIC DNA]</scope>
    <source>
        <strain evidence="2">Ena-SAMPLE-TAB-13-05-2024-13:56:06:370-140305</strain>
    </source>
</reference>
<evidence type="ECO:0000256" key="1">
    <source>
        <dbReference type="SAM" id="Phobius"/>
    </source>
</evidence>
<evidence type="ECO:0000313" key="3">
    <source>
        <dbReference type="Proteomes" id="UP001497602"/>
    </source>
</evidence>
<sequence length="109" mass="12610">MSNLSVVEEGKTNAIISHFWIIGTLVAFILDNNKKNPFTRFYLRQMIGIHLLSLINGWVVYKYIGGFVGWIISAGLVFFWIISFINVLKGEKKLVPIFGEHFQEWFKSI</sequence>